<feature type="transmembrane region" description="Helical" evidence="1">
    <location>
        <begin position="82"/>
        <end position="103"/>
    </location>
</feature>
<evidence type="ECO:0000313" key="2">
    <source>
        <dbReference type="EMBL" id="KZF21211.1"/>
    </source>
</evidence>
<accession>A0A165FP20</accession>
<keyword evidence="1" id="KW-0812">Transmembrane</keyword>
<evidence type="ECO:0000313" key="3">
    <source>
        <dbReference type="Proteomes" id="UP000076632"/>
    </source>
</evidence>
<dbReference type="InParanoid" id="A0A165FP20"/>
<dbReference type="GeneID" id="28894591"/>
<sequence>MPSCLEALKRKSYWHFSIVKFALAKKAFQILHVHVHLHVNVNVQVQCESESYGRGWRRSSEEQLVLKAQCTMSPWPPSHVVLLSPLFDYLFFFFFFSISPPFLRSLRQLKSSI</sequence>
<dbReference type="AlphaFoldDB" id="A0A165FP20"/>
<name>A0A165FP20_XYLHT</name>
<keyword evidence="1" id="KW-0472">Membrane</keyword>
<keyword evidence="3" id="KW-1185">Reference proteome</keyword>
<keyword evidence="1" id="KW-1133">Transmembrane helix</keyword>
<dbReference type="RefSeq" id="XP_018186766.1">
    <property type="nucleotide sequence ID" value="XM_018329454.1"/>
</dbReference>
<protein>
    <submittedName>
        <fullName evidence="2">Uncharacterized protein</fullName>
    </submittedName>
</protein>
<gene>
    <name evidence="2" type="ORF">L228DRAFT_168209</name>
</gene>
<evidence type="ECO:0000256" key="1">
    <source>
        <dbReference type="SAM" id="Phobius"/>
    </source>
</evidence>
<dbReference type="Proteomes" id="UP000076632">
    <property type="component" value="Unassembled WGS sequence"/>
</dbReference>
<organism evidence="2 3">
    <name type="scientific">Xylona heveae (strain CBS 132557 / TC161)</name>
    <dbReference type="NCBI Taxonomy" id="1328760"/>
    <lineage>
        <taxon>Eukaryota</taxon>
        <taxon>Fungi</taxon>
        <taxon>Dikarya</taxon>
        <taxon>Ascomycota</taxon>
        <taxon>Pezizomycotina</taxon>
        <taxon>Xylonomycetes</taxon>
        <taxon>Xylonales</taxon>
        <taxon>Xylonaceae</taxon>
        <taxon>Xylona</taxon>
    </lineage>
</organism>
<proteinExistence type="predicted"/>
<dbReference type="EMBL" id="KV407461">
    <property type="protein sequence ID" value="KZF21211.1"/>
    <property type="molecule type" value="Genomic_DNA"/>
</dbReference>
<reference evidence="2 3" key="1">
    <citation type="journal article" date="2016" name="Fungal Biol.">
        <title>The genome of Xylona heveae provides a window into fungal endophytism.</title>
        <authorList>
            <person name="Gazis R."/>
            <person name="Kuo A."/>
            <person name="Riley R."/>
            <person name="LaButti K."/>
            <person name="Lipzen A."/>
            <person name="Lin J."/>
            <person name="Amirebrahimi M."/>
            <person name="Hesse C.N."/>
            <person name="Spatafora J.W."/>
            <person name="Henrissat B."/>
            <person name="Hainaut M."/>
            <person name="Grigoriev I.V."/>
            <person name="Hibbett D.S."/>
        </authorList>
    </citation>
    <scope>NUCLEOTIDE SEQUENCE [LARGE SCALE GENOMIC DNA]</scope>
    <source>
        <strain evidence="2 3">TC161</strain>
    </source>
</reference>